<feature type="non-terminal residue" evidence="2">
    <location>
        <position position="1"/>
    </location>
</feature>
<comment type="caution">
    <text evidence="2">The sequence shown here is derived from an EMBL/GenBank/DDBJ whole genome shotgun (WGS) entry which is preliminary data.</text>
</comment>
<accession>A0A926L679</accession>
<dbReference type="InterPro" id="IPR001242">
    <property type="entry name" value="Condensation_dom"/>
</dbReference>
<dbReference type="InterPro" id="IPR010060">
    <property type="entry name" value="NRPS_synth"/>
</dbReference>
<evidence type="ECO:0000259" key="1">
    <source>
        <dbReference type="Pfam" id="PF00668"/>
    </source>
</evidence>
<reference evidence="2" key="1">
    <citation type="submission" date="2020-09" db="EMBL/GenBank/DDBJ databases">
        <title>Streptomyces grisecoloratus sp. nov., isolated from cotton soil.</title>
        <authorList>
            <person name="Xing L."/>
        </authorList>
    </citation>
    <scope>NUCLEOTIDE SEQUENCE</scope>
    <source>
        <strain evidence="2">TRM S81-3</strain>
    </source>
</reference>
<proteinExistence type="predicted"/>
<protein>
    <recommendedName>
        <fullName evidence="1">Condensation domain-containing protein</fullName>
    </recommendedName>
</protein>
<dbReference type="GO" id="GO:0003824">
    <property type="term" value="F:catalytic activity"/>
    <property type="evidence" value="ECO:0007669"/>
    <property type="project" value="InterPro"/>
</dbReference>
<dbReference type="SUPFAM" id="SSF52777">
    <property type="entry name" value="CoA-dependent acyltransferases"/>
    <property type="match status" value="1"/>
</dbReference>
<name>A0A926L679_9ACTN</name>
<sequence length="197" mass="21032">PGADLSRTVGWFTSLYPVAVDPGAHDTDPGTALKTVKEQLRAVPDKGIGYGLLRHLNPGTAPELAGRPEPQIGFNYLGRFEAAGTAAERAEDWAAPPEATETLGSGGHEQRPLTHALGLSAVAQDRPDGVHLVAIWSWPGALFTEQEIGDLADLWFRELTALAQCAERPEAGGLTPSDVDLLQLSQDEIDEFESDLS</sequence>
<dbReference type="Pfam" id="PF00668">
    <property type="entry name" value="Condensation"/>
    <property type="match status" value="1"/>
</dbReference>
<dbReference type="EMBL" id="JACVQF010000193">
    <property type="protein sequence ID" value="MBD0421131.1"/>
    <property type="molecule type" value="Genomic_DNA"/>
</dbReference>
<dbReference type="PANTHER" id="PTHR45398">
    <property type="match status" value="1"/>
</dbReference>
<evidence type="ECO:0000313" key="3">
    <source>
        <dbReference type="Proteomes" id="UP000621210"/>
    </source>
</evidence>
<dbReference type="PANTHER" id="PTHR45398:SF1">
    <property type="entry name" value="ENZYME, PUTATIVE (JCVI)-RELATED"/>
    <property type="match status" value="1"/>
</dbReference>
<evidence type="ECO:0000313" key="2">
    <source>
        <dbReference type="EMBL" id="MBD0421131.1"/>
    </source>
</evidence>
<dbReference type="RefSeq" id="WP_188182122.1">
    <property type="nucleotide sequence ID" value="NZ_JACVQF010000193.1"/>
</dbReference>
<feature type="domain" description="Condensation" evidence="1">
    <location>
        <begin position="2"/>
        <end position="81"/>
    </location>
</feature>
<keyword evidence="3" id="KW-1185">Reference proteome</keyword>
<dbReference type="Gene3D" id="3.30.559.30">
    <property type="entry name" value="Nonribosomal peptide synthetase, condensation domain"/>
    <property type="match status" value="1"/>
</dbReference>
<gene>
    <name evidence="2" type="ORF">H0H10_18570</name>
</gene>
<reference evidence="2" key="2">
    <citation type="submission" date="2020-09" db="EMBL/GenBank/DDBJ databases">
        <authorList>
            <person name="Luo X."/>
        </authorList>
    </citation>
    <scope>NUCLEOTIDE SEQUENCE</scope>
    <source>
        <strain evidence="2">TRM S81-3</strain>
    </source>
</reference>
<dbReference type="NCBIfam" id="TIGR01720">
    <property type="entry name" value="NRPS-para261"/>
    <property type="match status" value="1"/>
</dbReference>
<dbReference type="Proteomes" id="UP000621210">
    <property type="component" value="Unassembled WGS sequence"/>
</dbReference>
<dbReference type="AlphaFoldDB" id="A0A926L679"/>
<organism evidence="2 3">
    <name type="scientific">Streptomyces griseicoloratus</name>
    <dbReference type="NCBI Taxonomy" id="2752516"/>
    <lineage>
        <taxon>Bacteria</taxon>
        <taxon>Bacillati</taxon>
        <taxon>Actinomycetota</taxon>
        <taxon>Actinomycetes</taxon>
        <taxon>Kitasatosporales</taxon>
        <taxon>Streptomycetaceae</taxon>
        <taxon>Streptomyces</taxon>
    </lineage>
</organism>